<dbReference type="RefSeq" id="WP_133412230.1">
    <property type="nucleotide sequence ID" value="NZ_CP027033.1"/>
</dbReference>
<dbReference type="Gene3D" id="3.90.920.10">
    <property type="entry name" value="DNA primase, PRIM domain"/>
    <property type="match status" value="1"/>
</dbReference>
<sequence length="561" mass="62279">MSDKSHAEPESFVNVPTGVAAQTTPGALPTLYDGNERLTPYVRYGKADGKRLPVLHHVTDPIPEEAVTVGPVYYLTRGGVERLEDLREEPYAVREESSIASALSKEADKGERALYPVYVESDSLEEVGDLSLMLDELHRFVEEYLEVEPSECTWWYSGSRSIHVHVPRLVSPRELPALKEIAEEFNSEGSEGVEVDPCIYGRKRQFRLPGVEHAKTGMHKVRVEPGMTHGDIIREATQGGERPATYEEYLSLTMSSIYSMYTTTHTTTHSYYGAGIEDTSLVSQEYEGGPGQEYINEFEHSVEDQPWRPSDEIAAEVWEAYNAKEFSPYAKTGSGERSVAVVRVRGGAFGSLLYDRPEESGTTKGGRLPCYIYGAIGGDGEYRKAGEYAPLLLSKHDYDKVEGSESGEHLIVIGGRSRRSRVLNVDLGVAIDVASLLNNHGRKAALSHLREAGYDVGKAGQHGADRKPSEDRGTGGWYGETKASRLQRKATTEGVEALSYNEQVAVASRLLRVGGWGAAWRWFRERYDEDFEPETTHKNFKALVEAYDDLSHVTVPDSPDE</sequence>
<feature type="region of interest" description="Disordered" evidence="1">
    <location>
        <begin position="1"/>
        <end position="32"/>
    </location>
</feature>
<organism evidence="2 3">
    <name type="scientific">Natrarchaeobaculum sulfurireducens</name>
    <dbReference type="NCBI Taxonomy" id="2044521"/>
    <lineage>
        <taxon>Archaea</taxon>
        <taxon>Methanobacteriati</taxon>
        <taxon>Methanobacteriota</taxon>
        <taxon>Stenosarchaea group</taxon>
        <taxon>Halobacteria</taxon>
        <taxon>Halobacteriales</taxon>
        <taxon>Natrialbaceae</taxon>
        <taxon>Natrarchaeobaculum</taxon>
    </lineage>
</organism>
<keyword evidence="3" id="KW-1185">Reference proteome</keyword>
<reference evidence="3" key="1">
    <citation type="submission" date="2018-02" db="EMBL/GenBank/DDBJ databases">
        <title>Phenotypic and genomic properties of facultatively anaerobic sulfur-reducing natronoarchaea from hypersaline soda lakes.</title>
        <authorList>
            <person name="Sorokin D.Y."/>
            <person name="Kublanov I.V."/>
            <person name="Roman P."/>
            <person name="Sinninghe Damste J.S."/>
            <person name="Golyshin P.N."/>
            <person name="Rojo D."/>
            <person name="Ciordia S."/>
            <person name="Mena M.D.C."/>
            <person name="Ferrer M."/>
            <person name="Messina E."/>
            <person name="Smedile F."/>
            <person name="La Spada G."/>
            <person name="La Cono V."/>
            <person name="Yakimov M.M."/>
        </authorList>
    </citation>
    <scope>NUCLEOTIDE SEQUENCE [LARGE SCALE GENOMIC DNA]</scope>
    <source>
        <strain evidence="3">AArc-Mg</strain>
    </source>
</reference>
<dbReference type="AlphaFoldDB" id="A0A346PPK3"/>
<proteinExistence type="predicted"/>
<dbReference type="GeneID" id="37641919"/>
<evidence type="ECO:0000313" key="3">
    <source>
        <dbReference type="Proteomes" id="UP000258613"/>
    </source>
</evidence>
<dbReference type="Proteomes" id="UP000258613">
    <property type="component" value="Chromosome"/>
</dbReference>
<name>A0A346PPK3_9EURY</name>
<dbReference type="EMBL" id="CP027033">
    <property type="protein sequence ID" value="AXR81448.1"/>
    <property type="molecule type" value="Genomic_DNA"/>
</dbReference>
<dbReference type="KEGG" id="nag:AArcMg_1433"/>
<dbReference type="OrthoDB" id="346429at2157"/>
<feature type="compositionally biased region" description="Basic and acidic residues" evidence="1">
    <location>
        <begin position="463"/>
        <end position="473"/>
    </location>
</feature>
<dbReference type="SUPFAM" id="SSF56747">
    <property type="entry name" value="Prim-pol domain"/>
    <property type="match status" value="1"/>
</dbReference>
<evidence type="ECO:0000256" key="1">
    <source>
        <dbReference type="SAM" id="MobiDB-lite"/>
    </source>
</evidence>
<evidence type="ECO:0000313" key="2">
    <source>
        <dbReference type="EMBL" id="AXR81448.1"/>
    </source>
</evidence>
<feature type="region of interest" description="Disordered" evidence="1">
    <location>
        <begin position="458"/>
        <end position="485"/>
    </location>
</feature>
<accession>A0A346PPK3</accession>
<gene>
    <name evidence="2" type="ORF">AArcMg_1433</name>
</gene>
<protein>
    <submittedName>
        <fullName evidence="2">Uncharacterized protein</fullName>
    </submittedName>
</protein>